<accession>X1QVK1</accession>
<proteinExistence type="predicted"/>
<feature type="non-terminal residue" evidence="1">
    <location>
        <position position="1"/>
    </location>
</feature>
<name>X1QVK1_9ZZZZ</name>
<reference evidence="1" key="1">
    <citation type="journal article" date="2014" name="Front. Microbiol.">
        <title>High frequency of phylogenetically diverse reductive dehalogenase-homologous genes in deep subseafloor sedimentary metagenomes.</title>
        <authorList>
            <person name="Kawai M."/>
            <person name="Futagami T."/>
            <person name="Toyoda A."/>
            <person name="Takaki Y."/>
            <person name="Nishi S."/>
            <person name="Hori S."/>
            <person name="Arai W."/>
            <person name="Tsubouchi T."/>
            <person name="Morono Y."/>
            <person name="Uchiyama I."/>
            <person name="Ito T."/>
            <person name="Fujiyama A."/>
            <person name="Inagaki F."/>
            <person name="Takami H."/>
        </authorList>
    </citation>
    <scope>NUCLEOTIDE SEQUENCE</scope>
    <source>
        <strain evidence="1">Expedition CK06-06</strain>
    </source>
</reference>
<evidence type="ECO:0008006" key="2">
    <source>
        <dbReference type="Google" id="ProtNLM"/>
    </source>
</evidence>
<dbReference type="EMBL" id="BARV01035795">
    <property type="protein sequence ID" value="GAI58826.1"/>
    <property type="molecule type" value="Genomic_DNA"/>
</dbReference>
<dbReference type="InterPro" id="IPR027417">
    <property type="entry name" value="P-loop_NTPase"/>
</dbReference>
<protein>
    <recommendedName>
        <fullName evidence="2">tRNA (Adenosine(37)-N6)-dimethylallyltransferase MiaA</fullName>
    </recommendedName>
</protein>
<evidence type="ECO:0000313" key="1">
    <source>
        <dbReference type="EMBL" id="GAI58826.1"/>
    </source>
</evidence>
<dbReference type="AlphaFoldDB" id="X1QVK1"/>
<organism evidence="1">
    <name type="scientific">marine sediment metagenome</name>
    <dbReference type="NCBI Taxonomy" id="412755"/>
    <lineage>
        <taxon>unclassified sequences</taxon>
        <taxon>metagenomes</taxon>
        <taxon>ecological metagenomes</taxon>
    </lineage>
</organism>
<dbReference type="Pfam" id="PF01715">
    <property type="entry name" value="IPPT"/>
    <property type="match status" value="1"/>
</dbReference>
<gene>
    <name evidence="1" type="ORF">S06H3_55782</name>
</gene>
<sequence length="81" mass="9733">KMGYSPELKPMQAIGYRHIIGYLKGRWNLDEVTRLIQRDTRRYAKRQLTWLRADPDIIWMNLDEKPGIINKVMGFMQRLDL</sequence>
<comment type="caution">
    <text evidence="1">The sequence shown here is derived from an EMBL/GenBank/DDBJ whole genome shotgun (WGS) entry which is preliminary data.</text>
</comment>
<dbReference type="Gene3D" id="3.40.50.300">
    <property type="entry name" value="P-loop containing nucleotide triphosphate hydrolases"/>
    <property type="match status" value="1"/>
</dbReference>